<dbReference type="Gene3D" id="3.30.450.20">
    <property type="entry name" value="PAS domain"/>
    <property type="match status" value="1"/>
</dbReference>
<gene>
    <name evidence="5" type="ORF">UFOPK3522_01779</name>
    <name evidence="6" type="ORF">UFOPK4175_00933</name>
</gene>
<dbReference type="EMBL" id="CAESAO010000247">
    <property type="protein sequence ID" value="CAB4347647.1"/>
    <property type="molecule type" value="Genomic_DNA"/>
</dbReference>
<dbReference type="PANTHER" id="PTHR47429">
    <property type="entry name" value="PROTEIN TWIN LOV 1"/>
    <property type="match status" value="1"/>
</dbReference>
<dbReference type="GO" id="GO:0005634">
    <property type="term" value="C:nucleus"/>
    <property type="evidence" value="ECO:0007669"/>
    <property type="project" value="TreeGrafter"/>
</dbReference>
<protein>
    <submittedName>
        <fullName evidence="5">Unannotated protein</fullName>
    </submittedName>
</protein>
<keyword evidence="2" id="KW-0288">FMN</keyword>
<evidence type="ECO:0000313" key="6">
    <source>
        <dbReference type="EMBL" id="CAB5036429.1"/>
    </source>
</evidence>
<dbReference type="NCBIfam" id="TIGR00229">
    <property type="entry name" value="sensory_box"/>
    <property type="match status" value="1"/>
</dbReference>
<evidence type="ECO:0000313" key="5">
    <source>
        <dbReference type="EMBL" id="CAB4347647.1"/>
    </source>
</evidence>
<dbReference type="InterPro" id="IPR000014">
    <property type="entry name" value="PAS"/>
</dbReference>
<dbReference type="Pfam" id="PF13426">
    <property type="entry name" value="PAS_9"/>
    <property type="match status" value="1"/>
</dbReference>
<name>A0A6J6A3L0_9ZZZZ</name>
<evidence type="ECO:0000256" key="2">
    <source>
        <dbReference type="ARBA" id="ARBA00022643"/>
    </source>
</evidence>
<proteinExistence type="predicted"/>
<dbReference type="AlphaFoldDB" id="A0A6J6A3L0"/>
<dbReference type="PANTHER" id="PTHR47429:SF2">
    <property type="entry name" value="PROTEIN TWIN LOV 1"/>
    <property type="match status" value="1"/>
</dbReference>
<sequence length="123" mass="13522">MEMTIGLKAIADASFDSVMITSAGRKNEIVYVNRAFEKLTGYKAKDVRGKDPKFLQGAATDPATIRQLVKDLKAGKTFEGRTINYRADGSPFIMHWRVLPVKSGRGASAKVENYVAIQRVISA</sequence>
<dbReference type="PROSITE" id="PS50112">
    <property type="entry name" value="PAS"/>
    <property type="match status" value="1"/>
</dbReference>
<feature type="domain" description="PAS" evidence="4">
    <location>
        <begin position="7"/>
        <end position="50"/>
    </location>
</feature>
<keyword evidence="3" id="KW-0157">Chromophore</keyword>
<dbReference type="SUPFAM" id="SSF55785">
    <property type="entry name" value="PYP-like sensor domain (PAS domain)"/>
    <property type="match status" value="1"/>
</dbReference>
<accession>A0A6J6A3L0</accession>
<organism evidence="5">
    <name type="scientific">freshwater metagenome</name>
    <dbReference type="NCBI Taxonomy" id="449393"/>
    <lineage>
        <taxon>unclassified sequences</taxon>
        <taxon>metagenomes</taxon>
        <taxon>ecological metagenomes</taxon>
    </lineage>
</organism>
<dbReference type="EMBL" id="CAFBPX010000170">
    <property type="protein sequence ID" value="CAB5036429.1"/>
    <property type="molecule type" value="Genomic_DNA"/>
</dbReference>
<evidence type="ECO:0000256" key="1">
    <source>
        <dbReference type="ARBA" id="ARBA00022630"/>
    </source>
</evidence>
<evidence type="ECO:0000256" key="3">
    <source>
        <dbReference type="ARBA" id="ARBA00022991"/>
    </source>
</evidence>
<reference evidence="5" key="1">
    <citation type="submission" date="2020-05" db="EMBL/GenBank/DDBJ databases">
        <authorList>
            <person name="Chiriac C."/>
            <person name="Salcher M."/>
            <person name="Ghai R."/>
            <person name="Kavagutti S V."/>
        </authorList>
    </citation>
    <scope>NUCLEOTIDE SEQUENCE</scope>
</reference>
<keyword evidence="1" id="KW-0285">Flavoprotein</keyword>
<evidence type="ECO:0000259" key="4">
    <source>
        <dbReference type="PROSITE" id="PS50112"/>
    </source>
</evidence>
<dbReference type="InterPro" id="IPR035965">
    <property type="entry name" value="PAS-like_dom_sf"/>
</dbReference>
<dbReference type="CDD" id="cd00130">
    <property type="entry name" value="PAS"/>
    <property type="match status" value="1"/>
</dbReference>